<name>A0A3N4KK58_9PEZI</name>
<organism evidence="9 10">
    <name type="scientific">Morchella conica CCBAS932</name>
    <dbReference type="NCBI Taxonomy" id="1392247"/>
    <lineage>
        <taxon>Eukaryota</taxon>
        <taxon>Fungi</taxon>
        <taxon>Dikarya</taxon>
        <taxon>Ascomycota</taxon>
        <taxon>Pezizomycotina</taxon>
        <taxon>Pezizomycetes</taxon>
        <taxon>Pezizales</taxon>
        <taxon>Morchellaceae</taxon>
        <taxon>Morchella</taxon>
    </lineage>
</organism>
<dbReference type="SMART" id="SM00014">
    <property type="entry name" value="acidPPc"/>
    <property type="match status" value="1"/>
</dbReference>
<dbReference type="EMBL" id="ML119139">
    <property type="protein sequence ID" value="RPB10910.1"/>
    <property type="molecule type" value="Genomic_DNA"/>
</dbReference>
<dbReference type="STRING" id="1392247.A0A3N4KK58"/>
<keyword evidence="3 7" id="KW-0812">Transmembrane</keyword>
<keyword evidence="9" id="KW-0575">Peroxidase</keyword>
<feature type="transmembrane region" description="Helical" evidence="7">
    <location>
        <begin position="275"/>
        <end position="297"/>
    </location>
</feature>
<evidence type="ECO:0000313" key="10">
    <source>
        <dbReference type="Proteomes" id="UP000277580"/>
    </source>
</evidence>
<feature type="transmembrane region" description="Helical" evidence="7">
    <location>
        <begin position="252"/>
        <end position="269"/>
    </location>
</feature>
<proteinExistence type="inferred from homology"/>
<dbReference type="InterPro" id="IPR000326">
    <property type="entry name" value="PAP2/HPO"/>
</dbReference>
<dbReference type="PANTHER" id="PTHR10165:SF84">
    <property type="entry name" value="PHOSPHATIDIC ACID PHOSPHATASE BETA"/>
    <property type="match status" value="1"/>
</dbReference>
<dbReference type="InParanoid" id="A0A3N4KK58"/>
<keyword evidence="9" id="KW-0560">Oxidoreductase</keyword>
<evidence type="ECO:0000256" key="1">
    <source>
        <dbReference type="ARBA" id="ARBA00004141"/>
    </source>
</evidence>
<evidence type="ECO:0000256" key="2">
    <source>
        <dbReference type="ARBA" id="ARBA00008816"/>
    </source>
</evidence>
<evidence type="ECO:0000313" key="9">
    <source>
        <dbReference type="EMBL" id="RPB10910.1"/>
    </source>
</evidence>
<dbReference type="SUPFAM" id="SSF48317">
    <property type="entry name" value="Acid phosphatase/Vanadium-dependent haloperoxidase"/>
    <property type="match status" value="1"/>
</dbReference>
<dbReference type="CDD" id="cd03390">
    <property type="entry name" value="PAP2_containing_1_like"/>
    <property type="match status" value="1"/>
</dbReference>
<dbReference type="GO" id="GO:0016020">
    <property type="term" value="C:membrane"/>
    <property type="evidence" value="ECO:0007669"/>
    <property type="project" value="UniProtKB-SubCell"/>
</dbReference>
<feature type="region of interest" description="Disordered" evidence="6">
    <location>
        <begin position="1"/>
        <end position="42"/>
    </location>
</feature>
<evidence type="ECO:0000256" key="5">
    <source>
        <dbReference type="ARBA" id="ARBA00023136"/>
    </source>
</evidence>
<keyword evidence="4 7" id="KW-1133">Transmembrane helix</keyword>
<gene>
    <name evidence="9" type="ORF">P167DRAFT_537197</name>
</gene>
<comment type="subcellular location">
    <subcellularLocation>
        <location evidence="1">Membrane</location>
        <topology evidence="1">Multi-pass membrane protein</topology>
    </subcellularLocation>
</comment>
<feature type="transmembrane region" description="Helical" evidence="7">
    <location>
        <begin position="58"/>
        <end position="78"/>
    </location>
</feature>
<dbReference type="GO" id="GO:0008195">
    <property type="term" value="F:phosphatidate phosphatase activity"/>
    <property type="evidence" value="ECO:0007669"/>
    <property type="project" value="TreeGrafter"/>
</dbReference>
<feature type="domain" description="Phosphatidic acid phosphatase type 2/haloperoxidase" evidence="8">
    <location>
        <begin position="144"/>
        <end position="293"/>
    </location>
</feature>
<dbReference type="OrthoDB" id="10030083at2759"/>
<dbReference type="FunFam" id="1.20.144.10:FF:000035">
    <property type="entry name" value="Putative Lipid phosphate phosphatase 1"/>
    <property type="match status" value="1"/>
</dbReference>
<protein>
    <submittedName>
        <fullName evidence="9">Acid phosphatase/Vanadium-dependent haloperoxidase</fullName>
    </submittedName>
</protein>
<evidence type="ECO:0000259" key="8">
    <source>
        <dbReference type="SMART" id="SM00014"/>
    </source>
</evidence>
<feature type="transmembrane region" description="Helical" evidence="7">
    <location>
        <begin position="214"/>
        <end position="232"/>
    </location>
</feature>
<dbReference type="InterPro" id="IPR043216">
    <property type="entry name" value="PAP-like"/>
</dbReference>
<reference evidence="9 10" key="1">
    <citation type="journal article" date="2018" name="Nat. Ecol. Evol.">
        <title>Pezizomycetes genomes reveal the molecular basis of ectomycorrhizal truffle lifestyle.</title>
        <authorList>
            <person name="Murat C."/>
            <person name="Payen T."/>
            <person name="Noel B."/>
            <person name="Kuo A."/>
            <person name="Morin E."/>
            <person name="Chen J."/>
            <person name="Kohler A."/>
            <person name="Krizsan K."/>
            <person name="Balestrini R."/>
            <person name="Da Silva C."/>
            <person name="Montanini B."/>
            <person name="Hainaut M."/>
            <person name="Levati E."/>
            <person name="Barry K.W."/>
            <person name="Belfiori B."/>
            <person name="Cichocki N."/>
            <person name="Clum A."/>
            <person name="Dockter R.B."/>
            <person name="Fauchery L."/>
            <person name="Guy J."/>
            <person name="Iotti M."/>
            <person name="Le Tacon F."/>
            <person name="Lindquist E.A."/>
            <person name="Lipzen A."/>
            <person name="Malagnac F."/>
            <person name="Mello A."/>
            <person name="Molinier V."/>
            <person name="Miyauchi S."/>
            <person name="Poulain J."/>
            <person name="Riccioni C."/>
            <person name="Rubini A."/>
            <person name="Sitrit Y."/>
            <person name="Splivallo R."/>
            <person name="Traeger S."/>
            <person name="Wang M."/>
            <person name="Zifcakova L."/>
            <person name="Wipf D."/>
            <person name="Zambonelli A."/>
            <person name="Paolocci F."/>
            <person name="Nowrousian M."/>
            <person name="Ottonello S."/>
            <person name="Baldrian P."/>
            <person name="Spatafora J.W."/>
            <person name="Henrissat B."/>
            <person name="Nagy L.G."/>
            <person name="Aury J.M."/>
            <person name="Wincker P."/>
            <person name="Grigoriev I.V."/>
            <person name="Bonfante P."/>
            <person name="Martin F.M."/>
        </authorList>
    </citation>
    <scope>NUCLEOTIDE SEQUENCE [LARGE SCALE GENOMIC DNA]</scope>
    <source>
        <strain evidence="9 10">CCBAS932</strain>
    </source>
</reference>
<dbReference type="Proteomes" id="UP000277580">
    <property type="component" value="Unassembled WGS sequence"/>
</dbReference>
<dbReference type="GO" id="GO:0004601">
    <property type="term" value="F:peroxidase activity"/>
    <property type="evidence" value="ECO:0007669"/>
    <property type="project" value="UniProtKB-KW"/>
</dbReference>
<dbReference type="Gene3D" id="1.20.144.10">
    <property type="entry name" value="Phosphatidic acid phosphatase type 2/haloperoxidase"/>
    <property type="match status" value="1"/>
</dbReference>
<accession>A0A3N4KK58</accession>
<comment type="similarity">
    <text evidence="2">Belongs to the PA-phosphatase related phosphoesterase family.</text>
</comment>
<dbReference type="GO" id="GO:0046839">
    <property type="term" value="P:phospholipid dephosphorylation"/>
    <property type="evidence" value="ECO:0007669"/>
    <property type="project" value="TreeGrafter"/>
</dbReference>
<sequence length="385" mass="42660">MGLFSRNTEPAAPAGDGTSGRHHHHRRSSASNGPEKHRRVFGRHMNERPTFGEWLRTIWIDIITMACLGAVGLGVYMAPPAPSRSFPVYFQDGEIVYPQFAYPLRKNIIPIWLAAFLAFFIPLIFFVLFQIRVRSFWDLNAAVVGLLYSLINAAVFQVFLKWLIGGLRPHFLAVCKPNLPDVGMNTGNGLRQIMYDRSICTGDEKEINDSLESFPSGHSTAAFAGFIFLYLYFNAKMKVFSNYHGAMWKQTLLYAPVLGAVLIAGSLTIDEYHHYYDVIAGAIIGTMFAFSSFRMVYASVWDFRFNHIPLPRGSGTMGFSYTDSDEMRSFHDAMATRKAGWGTLGGGLTGAPFDATSAAVDMGDLVGGSGRGARMSGRRRGDDVV</sequence>
<evidence type="ECO:0000256" key="6">
    <source>
        <dbReference type="SAM" id="MobiDB-lite"/>
    </source>
</evidence>
<keyword evidence="5 7" id="KW-0472">Membrane</keyword>
<dbReference type="AlphaFoldDB" id="A0A3N4KK58"/>
<feature type="transmembrane region" description="Helical" evidence="7">
    <location>
        <begin position="108"/>
        <end position="129"/>
    </location>
</feature>
<keyword evidence="10" id="KW-1185">Reference proteome</keyword>
<feature type="transmembrane region" description="Helical" evidence="7">
    <location>
        <begin position="141"/>
        <end position="164"/>
    </location>
</feature>
<dbReference type="PANTHER" id="PTHR10165">
    <property type="entry name" value="LIPID PHOSPHATE PHOSPHATASE"/>
    <property type="match status" value="1"/>
</dbReference>
<dbReference type="GO" id="GO:0006644">
    <property type="term" value="P:phospholipid metabolic process"/>
    <property type="evidence" value="ECO:0007669"/>
    <property type="project" value="InterPro"/>
</dbReference>
<dbReference type="InterPro" id="IPR036938">
    <property type="entry name" value="PAP2/HPO_sf"/>
</dbReference>
<evidence type="ECO:0000256" key="4">
    <source>
        <dbReference type="ARBA" id="ARBA00022989"/>
    </source>
</evidence>
<dbReference type="Pfam" id="PF01569">
    <property type="entry name" value="PAP2"/>
    <property type="match status" value="1"/>
</dbReference>
<evidence type="ECO:0000256" key="3">
    <source>
        <dbReference type="ARBA" id="ARBA00022692"/>
    </source>
</evidence>
<evidence type="ECO:0000256" key="7">
    <source>
        <dbReference type="SAM" id="Phobius"/>
    </source>
</evidence>